<comment type="caution">
    <text evidence="1">The sequence shown here is derived from an EMBL/GenBank/DDBJ whole genome shotgun (WGS) entry which is preliminary data.</text>
</comment>
<dbReference type="Proteomes" id="UP000054721">
    <property type="component" value="Unassembled WGS sequence"/>
</dbReference>
<gene>
    <name evidence="1" type="ORF">T02_1768</name>
</gene>
<protein>
    <submittedName>
        <fullName evidence="1">Uncharacterized protein</fullName>
    </submittedName>
</protein>
<name>A0A0V1LGY7_9BILA</name>
<organism evidence="1 2">
    <name type="scientific">Trichinella nativa</name>
    <dbReference type="NCBI Taxonomy" id="6335"/>
    <lineage>
        <taxon>Eukaryota</taxon>
        <taxon>Metazoa</taxon>
        <taxon>Ecdysozoa</taxon>
        <taxon>Nematoda</taxon>
        <taxon>Enoplea</taxon>
        <taxon>Dorylaimia</taxon>
        <taxon>Trichinellida</taxon>
        <taxon>Trichinellidae</taxon>
        <taxon>Trichinella</taxon>
    </lineage>
</organism>
<dbReference type="OrthoDB" id="10422315at2759"/>
<dbReference type="EMBL" id="JYDW01000053">
    <property type="protein sequence ID" value="KRZ58707.1"/>
    <property type="molecule type" value="Genomic_DNA"/>
</dbReference>
<keyword evidence="2" id="KW-1185">Reference proteome</keyword>
<evidence type="ECO:0000313" key="2">
    <source>
        <dbReference type="Proteomes" id="UP000054721"/>
    </source>
</evidence>
<proteinExistence type="predicted"/>
<reference evidence="1 2" key="1">
    <citation type="submission" date="2015-05" db="EMBL/GenBank/DDBJ databases">
        <title>Evolution of Trichinella species and genotypes.</title>
        <authorList>
            <person name="Korhonen P.K."/>
            <person name="Edoardo P."/>
            <person name="Giuseppe L.R."/>
            <person name="Gasser R.B."/>
        </authorList>
    </citation>
    <scope>NUCLEOTIDE SEQUENCE [LARGE SCALE GENOMIC DNA]</scope>
    <source>
        <strain evidence="1">ISS10</strain>
    </source>
</reference>
<evidence type="ECO:0000313" key="1">
    <source>
        <dbReference type="EMBL" id="KRZ58707.1"/>
    </source>
</evidence>
<accession>A0A0V1LGY7</accession>
<sequence length="76" mass="8407">MRNTNDDETDACIATIKIGKISPKHVIKEGLSFHIGSSEKSNSKKQELKSKPASSLNLKSIVPFNRFILRLLLVIG</sequence>
<dbReference type="AlphaFoldDB" id="A0A0V1LGY7"/>